<dbReference type="Pfam" id="PF05065">
    <property type="entry name" value="Phage_capsid"/>
    <property type="match status" value="1"/>
</dbReference>
<keyword evidence="4" id="KW-0378">Hydrolase</keyword>
<evidence type="ECO:0000256" key="1">
    <source>
        <dbReference type="ARBA" id="ARBA00004328"/>
    </source>
</evidence>
<dbReference type="Pfam" id="PF04586">
    <property type="entry name" value="Peptidase_S78"/>
    <property type="match status" value="1"/>
</dbReference>
<dbReference type="GO" id="GO:0006508">
    <property type="term" value="P:proteolysis"/>
    <property type="evidence" value="ECO:0007669"/>
    <property type="project" value="UniProtKB-KW"/>
</dbReference>
<gene>
    <name evidence="7" type="ORF">A4U53_08675</name>
</gene>
<dbReference type="Gene3D" id="3.30.2320.10">
    <property type="entry name" value="hypothetical protein PF0899 domain"/>
    <property type="match status" value="1"/>
</dbReference>
<protein>
    <submittedName>
        <fullName evidence="7">Capsid protein</fullName>
    </submittedName>
</protein>
<dbReference type="NCBIfam" id="TIGR01543">
    <property type="entry name" value="proheadase_HK97"/>
    <property type="match status" value="1"/>
</dbReference>
<keyword evidence="3" id="KW-0645">Protease</keyword>
<evidence type="ECO:0000259" key="5">
    <source>
        <dbReference type="Pfam" id="PF04586"/>
    </source>
</evidence>
<feature type="domain" description="Prohead serine protease" evidence="5">
    <location>
        <begin position="14"/>
        <end position="143"/>
    </location>
</feature>
<evidence type="ECO:0000313" key="7">
    <source>
        <dbReference type="EMBL" id="OAP88172.1"/>
    </source>
</evidence>
<proteinExistence type="predicted"/>
<reference evidence="7" key="1">
    <citation type="submission" date="2016-04" db="EMBL/GenBank/DDBJ databases">
        <title>Fast-growing isolate from the root nodules of Vavilovia formosa.</title>
        <authorList>
            <person name="Kimeklis A."/>
            <person name="Safronova V."/>
            <person name="Belimov A."/>
            <person name="Andronov E."/>
        </authorList>
    </citation>
    <scope>NUCLEOTIDE SEQUENCE [LARGE SCALE GENOMIC DNA]</scope>
    <source>
        <strain evidence="7">Vaf-46</strain>
    </source>
</reference>
<dbReference type="GO" id="GO:0008233">
    <property type="term" value="F:peptidase activity"/>
    <property type="evidence" value="ECO:0007669"/>
    <property type="project" value="UniProtKB-KW"/>
</dbReference>
<comment type="subcellular location">
    <subcellularLocation>
        <location evidence="1">Virion</location>
    </subcellularLocation>
</comment>
<keyword evidence="2" id="KW-1188">Viral release from host cell</keyword>
<dbReference type="InterPro" id="IPR054612">
    <property type="entry name" value="Phage_capsid-like_C"/>
</dbReference>
<comment type="caution">
    <text evidence="7">The sequence shown here is derived from an EMBL/GenBank/DDBJ whole genome shotgun (WGS) entry which is preliminary data.</text>
</comment>
<dbReference type="Gene3D" id="3.30.2400.10">
    <property type="entry name" value="Major capsid protein gp5"/>
    <property type="match status" value="1"/>
</dbReference>
<organism evidence="7">
    <name type="scientific">Rhizobium leguminosarum</name>
    <dbReference type="NCBI Taxonomy" id="384"/>
    <lineage>
        <taxon>Bacteria</taxon>
        <taxon>Pseudomonadati</taxon>
        <taxon>Pseudomonadota</taxon>
        <taxon>Alphaproteobacteria</taxon>
        <taxon>Hyphomicrobiales</taxon>
        <taxon>Rhizobiaceae</taxon>
        <taxon>Rhizobium/Agrobacterium group</taxon>
        <taxon>Rhizobium</taxon>
    </lineage>
</organism>
<evidence type="ECO:0000256" key="2">
    <source>
        <dbReference type="ARBA" id="ARBA00022612"/>
    </source>
</evidence>
<dbReference type="NCBIfam" id="TIGR01554">
    <property type="entry name" value="major_cap_HK97"/>
    <property type="match status" value="1"/>
</dbReference>
<name>A0A179B8Y7_RHILE</name>
<dbReference type="EMBL" id="LWBS01000461">
    <property type="protein sequence ID" value="OAP88172.1"/>
    <property type="molecule type" value="Genomic_DNA"/>
</dbReference>
<accession>A0A179B8Y7</accession>
<dbReference type="InterPro" id="IPR054613">
    <property type="entry name" value="Peptidase_S78_dom"/>
</dbReference>
<dbReference type="InterPro" id="IPR024455">
    <property type="entry name" value="Phage_capsid"/>
</dbReference>
<feature type="domain" description="Phage capsid-like C-terminal" evidence="6">
    <location>
        <begin position="241"/>
        <end position="515"/>
    </location>
</feature>
<evidence type="ECO:0000256" key="4">
    <source>
        <dbReference type="ARBA" id="ARBA00022801"/>
    </source>
</evidence>
<evidence type="ECO:0000259" key="6">
    <source>
        <dbReference type="Pfam" id="PF05065"/>
    </source>
</evidence>
<dbReference type="SUPFAM" id="SSF56563">
    <property type="entry name" value="Major capsid protein gp5"/>
    <property type="match status" value="1"/>
</dbReference>
<evidence type="ECO:0000256" key="3">
    <source>
        <dbReference type="ARBA" id="ARBA00022670"/>
    </source>
</evidence>
<dbReference type="AlphaFoldDB" id="A0A179B8Y7"/>
<sequence>MSERLEFKAALTVDDAGTITGIAWPFGSPDRVGDVIEKGAFASPEVLPMLFAHDQGQVIGVWDQIEETPDGLTVKGRLLVDDVERAREVRAMIRNKAVSGLSIGFRTKAAKPRQRGRTITALDLHEISVVAVPSHPGAQITSVKAADGTADQKETILENEAELEVKNDPVISPEDLKALKADVATIKAKLNRPTAANNNHPAPANDNTLERKAFNLFLRHGVERMSADEVKALTVASETNGGFLAPEEIGNELIKLLSEYSPIRSYARVVSISAESIKYPRRVSGTAATWVDETEDRTESGMIFEQVKLTPIELATFTDVSNQLLEDNAYGLEGELLSDYAQSFGQTEGLAFVKGTGVKQPKGIMTASGIKEVKTGVAAAFPTANPADVLIGMYHGIATTHANNGVWLMNRTTLGTIRQWKDGTGRYLVLDPITAGGVSTLLGRPIVEMPDMDDIGAGKCPILFGDLTGYRIVDRVGLSTLRDPYTLATKGQVRFHARKRVGADVTHPDRFIKLKVAA</sequence>
<dbReference type="InterPro" id="IPR006433">
    <property type="entry name" value="Prohead_protease"/>
</dbReference>